<protein>
    <submittedName>
        <fullName evidence="1">Iron-sulfur cluster insertion protein ErpA</fullName>
    </submittedName>
</protein>
<proteinExistence type="predicted"/>
<dbReference type="PATRIC" id="fig|189385.6.peg.43"/>
<name>A0A143WNZ2_TREPR</name>
<dbReference type="EMBL" id="LN999056">
    <property type="protein sequence ID" value="CUX79099.1"/>
    <property type="molecule type" value="Genomic_DNA"/>
</dbReference>
<organism evidence="1 2">
    <name type="scientific">Tremblaya princeps</name>
    <dbReference type="NCBI Taxonomy" id="189385"/>
    <lineage>
        <taxon>Bacteria</taxon>
        <taxon>Pseudomonadati</taxon>
        <taxon>Pseudomonadota</taxon>
        <taxon>Betaproteobacteria</taxon>
        <taxon>Candidatus Tremblayella</taxon>
    </lineage>
</organism>
<gene>
    <name evidence="1" type="primary">erpA_1</name>
    <name evidence="1" type="ORF">FVIR_TP00036</name>
</gene>
<dbReference type="Gene3D" id="2.60.300.12">
    <property type="entry name" value="HesB-like domain"/>
    <property type="match status" value="1"/>
</dbReference>
<accession>A0A143WNZ2</accession>
<dbReference type="NCBIfam" id="TIGR00049">
    <property type="entry name" value="iron-sulfur cluster assembly accessory protein"/>
    <property type="match status" value="1"/>
</dbReference>
<sequence>MLQLTNSAVLRLMGMVACHGRSGVQLRVFVKGGGCKGMRHKFCLASCRTIGDAGMTRLGVRLVADPLSLMYLRGSVVDCGTGVGDARLVVYHQSAGMVCSCGESFTPHNACAHTRSS</sequence>
<dbReference type="InterPro" id="IPR035903">
    <property type="entry name" value="HesB-like_dom_sf"/>
</dbReference>
<dbReference type="InterPro" id="IPR016092">
    <property type="entry name" value="ATAP"/>
</dbReference>
<dbReference type="AlphaFoldDB" id="A0A143WNZ2"/>
<dbReference type="GO" id="GO:0016226">
    <property type="term" value="P:iron-sulfur cluster assembly"/>
    <property type="evidence" value="ECO:0007669"/>
    <property type="project" value="InterPro"/>
</dbReference>
<reference evidence="2" key="1">
    <citation type="submission" date="2016-01" db="EMBL/GenBank/DDBJ databases">
        <authorList>
            <person name="Husnik F."/>
        </authorList>
    </citation>
    <scope>NUCLEOTIDE SEQUENCE [LARGE SCALE GENOMIC DNA]</scope>
</reference>
<evidence type="ECO:0000313" key="2">
    <source>
        <dbReference type="Proteomes" id="UP000075241"/>
    </source>
</evidence>
<dbReference type="GO" id="GO:0051537">
    <property type="term" value="F:2 iron, 2 sulfur cluster binding"/>
    <property type="evidence" value="ECO:0007669"/>
    <property type="project" value="TreeGrafter"/>
</dbReference>
<dbReference type="PANTHER" id="PTHR43011:SF1">
    <property type="entry name" value="IRON-SULFUR CLUSTER ASSEMBLY 2 HOMOLOG, MITOCHONDRIAL"/>
    <property type="match status" value="1"/>
</dbReference>
<dbReference type="GO" id="GO:0005506">
    <property type="term" value="F:iron ion binding"/>
    <property type="evidence" value="ECO:0007669"/>
    <property type="project" value="TreeGrafter"/>
</dbReference>
<evidence type="ECO:0000313" key="1">
    <source>
        <dbReference type="EMBL" id="CUX79099.1"/>
    </source>
</evidence>
<dbReference type="Proteomes" id="UP000075241">
    <property type="component" value="Chromosome I"/>
</dbReference>
<dbReference type="PANTHER" id="PTHR43011">
    <property type="entry name" value="IRON-SULFUR CLUSTER ASSEMBLY 2 HOMOLOG, MITOCHONDRIAL"/>
    <property type="match status" value="1"/>
</dbReference>
<dbReference type="GO" id="GO:0051539">
    <property type="term" value="F:4 iron, 4 sulfur cluster binding"/>
    <property type="evidence" value="ECO:0007669"/>
    <property type="project" value="TreeGrafter"/>
</dbReference>
<dbReference type="SUPFAM" id="SSF89360">
    <property type="entry name" value="HesB-like domain"/>
    <property type="match status" value="1"/>
</dbReference>